<dbReference type="GO" id="GO:0009100">
    <property type="term" value="P:glycoprotein metabolic process"/>
    <property type="evidence" value="ECO:0007669"/>
    <property type="project" value="UniProtKB-ARBA"/>
</dbReference>
<dbReference type="PATRIC" id="fig|993517.3.peg.1003"/>
<dbReference type="InterPro" id="IPR052942">
    <property type="entry name" value="LPS_cholinephosphotransferase"/>
</dbReference>
<proteinExistence type="predicted"/>
<comment type="caution">
    <text evidence="2">The sequence shown here is derived from an EMBL/GenBank/DDBJ whole genome shotgun (WGS) entry which is preliminary data.</text>
</comment>
<dbReference type="RefSeq" id="WP_007330887.1">
    <property type="nucleotide sequence ID" value="NZ_AMCW01000021.1"/>
</dbReference>
<reference evidence="2 3" key="1">
    <citation type="journal article" date="2013" name="Mar. Genomics">
        <title>Expression of sulfatases in Rhodopirellula baltica and the diversity of sulfatases in the genus Rhodopirellula.</title>
        <authorList>
            <person name="Wegner C.E."/>
            <person name="Richter-Heitmann T."/>
            <person name="Klindworth A."/>
            <person name="Klockow C."/>
            <person name="Richter M."/>
            <person name="Achstetter T."/>
            <person name="Glockner F.O."/>
            <person name="Harder J."/>
        </authorList>
    </citation>
    <scope>NUCLEOTIDE SEQUENCE [LARGE SCALE GENOMIC DNA]</scope>
    <source>
        <strain evidence="2 3">SH28</strain>
    </source>
</reference>
<evidence type="ECO:0000313" key="2">
    <source>
        <dbReference type="EMBL" id="EKK03791.1"/>
    </source>
</evidence>
<dbReference type="InterPro" id="IPR007074">
    <property type="entry name" value="LicD/FKTN/FKRP_NTP_transf"/>
</dbReference>
<dbReference type="Pfam" id="PF04991">
    <property type="entry name" value="LicD"/>
    <property type="match status" value="1"/>
</dbReference>
<sequence>MFTDRMNDIEKQSLYSVAEQAGELLDSLGYPWWLSHGTLLGAWRHQGVIPWDDDLDIAFPRERVSELEAAANAKGWRFRRLGPFLAKIWNPQNALYRPGADWTWPFADITLYDETSSTIIVEYMYHRSFAVVDKDLVLPLQKVPFGPLALPVPRSPETLLDQVYPYWRIQPTSSNFNHRTESYYQEPTEKRRIADLAQDFPLFNVGSLAVDAASELVVYHGEHPNWAGPVHFYSSGRMGRPGGDEGRFERIGEHGLALFWDRWPPEVLIRKDTDSAYRDPTKPFPLHPR</sequence>
<gene>
    <name evidence="2" type="ORF">RBSH_00920</name>
</gene>
<name>K5ED49_RHOBT</name>
<dbReference type="AlphaFoldDB" id="K5ED49"/>
<dbReference type="PANTHER" id="PTHR43404:SF2">
    <property type="entry name" value="LIPOPOLYSACCHARIDE CHOLINEPHOSPHOTRANSFERASE LICD"/>
    <property type="match status" value="1"/>
</dbReference>
<dbReference type="Proteomes" id="UP000007993">
    <property type="component" value="Unassembled WGS sequence"/>
</dbReference>
<evidence type="ECO:0000313" key="3">
    <source>
        <dbReference type="Proteomes" id="UP000007993"/>
    </source>
</evidence>
<accession>K5ED49</accession>
<organism evidence="2 3">
    <name type="scientific">Rhodopirellula baltica SH28</name>
    <dbReference type="NCBI Taxonomy" id="993517"/>
    <lineage>
        <taxon>Bacteria</taxon>
        <taxon>Pseudomonadati</taxon>
        <taxon>Planctomycetota</taxon>
        <taxon>Planctomycetia</taxon>
        <taxon>Pirellulales</taxon>
        <taxon>Pirellulaceae</taxon>
        <taxon>Rhodopirellula</taxon>
    </lineage>
</organism>
<protein>
    <submittedName>
        <fullName evidence="2">LicD-like protein</fullName>
    </submittedName>
</protein>
<dbReference type="EMBL" id="AMCW01000021">
    <property type="protein sequence ID" value="EKK03791.1"/>
    <property type="molecule type" value="Genomic_DNA"/>
</dbReference>
<evidence type="ECO:0000259" key="1">
    <source>
        <dbReference type="Pfam" id="PF04991"/>
    </source>
</evidence>
<dbReference type="PANTHER" id="PTHR43404">
    <property type="entry name" value="LIPOPOLYSACCHARIDE CHOLINEPHOSPHOTRANSFERASE LICD"/>
    <property type="match status" value="1"/>
</dbReference>
<feature type="domain" description="LicD/FKTN/FKRP nucleotidyltransferase" evidence="1">
    <location>
        <begin position="31"/>
        <end position="70"/>
    </location>
</feature>